<accession>A0A512ALF4</accession>
<feature type="repeat" description="ANK" evidence="3">
    <location>
        <begin position="99"/>
        <end position="131"/>
    </location>
</feature>
<evidence type="ECO:0000256" key="2">
    <source>
        <dbReference type="ARBA" id="ARBA00023043"/>
    </source>
</evidence>
<dbReference type="SUPFAM" id="SSF48403">
    <property type="entry name" value="Ankyrin repeat"/>
    <property type="match status" value="1"/>
</dbReference>
<dbReference type="PROSITE" id="PS50297">
    <property type="entry name" value="ANK_REP_REGION"/>
    <property type="match status" value="3"/>
</dbReference>
<dbReference type="Pfam" id="PF13857">
    <property type="entry name" value="Ank_5"/>
    <property type="match status" value="1"/>
</dbReference>
<feature type="repeat" description="ANK" evidence="3">
    <location>
        <begin position="132"/>
        <end position="164"/>
    </location>
</feature>
<keyword evidence="2 3" id="KW-0040">ANK repeat</keyword>
<evidence type="ECO:0000256" key="3">
    <source>
        <dbReference type="PROSITE-ProRule" id="PRU00023"/>
    </source>
</evidence>
<dbReference type="SMART" id="SM00248">
    <property type="entry name" value="ANK"/>
    <property type="match status" value="3"/>
</dbReference>
<dbReference type="PANTHER" id="PTHR24171:SF9">
    <property type="entry name" value="ANKYRIN REPEAT DOMAIN-CONTAINING PROTEIN 39"/>
    <property type="match status" value="1"/>
</dbReference>
<reference evidence="5 6" key="1">
    <citation type="submission" date="2019-07" db="EMBL/GenBank/DDBJ databases">
        <title>Whole genome shotgun sequence of Novosphingobium sediminis NBRC 106119.</title>
        <authorList>
            <person name="Hosoyama A."/>
            <person name="Uohara A."/>
            <person name="Ohji S."/>
            <person name="Ichikawa N."/>
        </authorList>
    </citation>
    <scope>NUCLEOTIDE SEQUENCE [LARGE SCALE GENOMIC DNA]</scope>
    <source>
        <strain evidence="5 6">NBRC 106119</strain>
    </source>
</reference>
<proteinExistence type="predicted"/>
<feature type="compositionally biased region" description="Basic and acidic residues" evidence="4">
    <location>
        <begin position="193"/>
        <end position="203"/>
    </location>
</feature>
<feature type="region of interest" description="Disordered" evidence="4">
    <location>
        <begin position="187"/>
        <end position="238"/>
    </location>
</feature>
<evidence type="ECO:0000313" key="6">
    <source>
        <dbReference type="Proteomes" id="UP000321464"/>
    </source>
</evidence>
<comment type="caution">
    <text evidence="5">The sequence shown here is derived from an EMBL/GenBank/DDBJ whole genome shotgun (WGS) entry which is preliminary data.</text>
</comment>
<dbReference type="EMBL" id="BJYR01000015">
    <property type="protein sequence ID" value="GEO00549.1"/>
    <property type="molecule type" value="Genomic_DNA"/>
</dbReference>
<dbReference type="Pfam" id="PF12796">
    <property type="entry name" value="Ank_2"/>
    <property type="match status" value="1"/>
</dbReference>
<dbReference type="Proteomes" id="UP000321464">
    <property type="component" value="Unassembled WGS sequence"/>
</dbReference>
<dbReference type="AlphaFoldDB" id="A0A512ALF4"/>
<evidence type="ECO:0000313" key="5">
    <source>
        <dbReference type="EMBL" id="GEO00549.1"/>
    </source>
</evidence>
<feature type="repeat" description="ANK" evidence="3">
    <location>
        <begin position="165"/>
        <end position="197"/>
    </location>
</feature>
<organism evidence="5 6">
    <name type="scientific">Novosphingobium sediminis</name>
    <dbReference type="NCBI Taxonomy" id="707214"/>
    <lineage>
        <taxon>Bacteria</taxon>
        <taxon>Pseudomonadati</taxon>
        <taxon>Pseudomonadota</taxon>
        <taxon>Alphaproteobacteria</taxon>
        <taxon>Sphingomonadales</taxon>
        <taxon>Sphingomonadaceae</taxon>
        <taxon>Novosphingobium</taxon>
    </lineage>
</organism>
<dbReference type="PROSITE" id="PS50088">
    <property type="entry name" value="ANK_REPEAT"/>
    <property type="match status" value="3"/>
</dbReference>
<gene>
    <name evidence="5" type="ORF">NSE01_23810</name>
</gene>
<name>A0A512ALF4_9SPHN</name>
<evidence type="ECO:0000256" key="1">
    <source>
        <dbReference type="ARBA" id="ARBA00022737"/>
    </source>
</evidence>
<sequence length="238" mass="25273">MQGATLSQDGQNARFIEKDGAKVMRDRTVIARLGAGRWLRAGFAAVALLGVLGGSLPAHAQFSESYKFLEAVRKKDGQKVTDALNEPGTQIVNTRDVSTGESGLHIVTARRDLTWMQFLVSHGANVNARDARGTTPLVLACNLGFIEGVDYLITSGAKVDEPNNTGETPLITAVHRRDLAMVRALLKAGANPDRPDNSGRSARDYALLDGKDSPVANELANSAKGGAGGQKKTYGPSF</sequence>
<dbReference type="PANTHER" id="PTHR24171">
    <property type="entry name" value="ANKYRIN REPEAT DOMAIN-CONTAINING PROTEIN 39-RELATED"/>
    <property type="match status" value="1"/>
</dbReference>
<evidence type="ECO:0000256" key="4">
    <source>
        <dbReference type="SAM" id="MobiDB-lite"/>
    </source>
</evidence>
<protein>
    <submittedName>
        <fullName evidence="5">Uncharacterized protein</fullName>
    </submittedName>
</protein>
<dbReference type="InterPro" id="IPR036770">
    <property type="entry name" value="Ankyrin_rpt-contain_sf"/>
</dbReference>
<keyword evidence="1" id="KW-0677">Repeat</keyword>
<dbReference type="Gene3D" id="1.25.40.20">
    <property type="entry name" value="Ankyrin repeat-containing domain"/>
    <property type="match status" value="1"/>
</dbReference>
<keyword evidence="6" id="KW-1185">Reference proteome</keyword>
<dbReference type="InterPro" id="IPR002110">
    <property type="entry name" value="Ankyrin_rpt"/>
</dbReference>